<sequence length="38" mass="4491">ISSVSNYRNTIPRKSLDYRTPMEVFHEHVSDWKPSSLI</sequence>
<evidence type="ECO:0000313" key="3">
    <source>
        <dbReference type="Proteomes" id="UP001625374"/>
    </source>
</evidence>
<organism evidence="1 3">
    <name type="scientific">Marinilactibacillus psychrotolerans</name>
    <dbReference type="NCBI Taxonomy" id="191770"/>
    <lineage>
        <taxon>Bacteria</taxon>
        <taxon>Bacillati</taxon>
        <taxon>Bacillota</taxon>
        <taxon>Bacilli</taxon>
        <taxon>Lactobacillales</taxon>
        <taxon>Carnobacteriaceae</taxon>
        <taxon>Marinilactibacillus</taxon>
    </lineage>
</organism>
<reference evidence="1 3" key="1">
    <citation type="submission" date="2024-08" db="EMBL/GenBank/DDBJ databases">
        <authorList>
            <person name="Arias E."/>
        </authorList>
    </citation>
    <scope>NUCLEOTIDE SEQUENCE [LARGE SCALE GENOMIC DNA]</scope>
    <source>
        <strain evidence="1 3">FAM 24106</strain>
    </source>
</reference>
<proteinExistence type="predicted"/>
<keyword evidence="3" id="KW-1185">Reference proteome</keyword>
<evidence type="ECO:0000313" key="1">
    <source>
        <dbReference type="EMBL" id="MFL2103838.1"/>
    </source>
</evidence>
<evidence type="ECO:0000313" key="2">
    <source>
        <dbReference type="EMBL" id="MFL2103923.1"/>
    </source>
</evidence>
<protein>
    <submittedName>
        <fullName evidence="1">IS30 family transposase</fullName>
    </submittedName>
</protein>
<dbReference type="Proteomes" id="UP001625374">
    <property type="component" value="Unassembled WGS sequence"/>
</dbReference>
<dbReference type="EMBL" id="JBGQQK010000053">
    <property type="protein sequence ID" value="MFL2103923.1"/>
    <property type="molecule type" value="Genomic_DNA"/>
</dbReference>
<name>A0ABW8ULN6_9LACT</name>
<gene>
    <name evidence="1" type="ORF">ACEN37_11290</name>
    <name evidence="2" type="ORF">ACEN37_11760</name>
</gene>
<dbReference type="EMBL" id="JBGQQK010000046">
    <property type="protein sequence ID" value="MFL2103838.1"/>
    <property type="molecule type" value="Genomic_DNA"/>
</dbReference>
<feature type="non-terminal residue" evidence="1">
    <location>
        <position position="1"/>
    </location>
</feature>
<comment type="caution">
    <text evidence="1">The sequence shown here is derived from an EMBL/GenBank/DDBJ whole genome shotgun (WGS) entry which is preliminary data.</text>
</comment>
<accession>A0ABW8ULN6</accession>